<reference evidence="2" key="2">
    <citation type="submission" date="2021-04" db="EMBL/GenBank/DDBJ databases">
        <authorList>
            <person name="Gilroy R."/>
        </authorList>
    </citation>
    <scope>NUCLEOTIDE SEQUENCE</scope>
    <source>
        <strain evidence="2">ChiSjej5B23-15282</strain>
    </source>
</reference>
<evidence type="ECO:0000313" key="3">
    <source>
        <dbReference type="Proteomes" id="UP000824243"/>
    </source>
</evidence>
<comment type="caution">
    <text evidence="2">The sequence shown here is derived from an EMBL/GenBank/DDBJ whole genome shotgun (WGS) entry which is preliminary data.</text>
</comment>
<gene>
    <name evidence="2" type="ORF">H9981_06215</name>
</gene>
<feature type="domain" description="SpaA-like prealbumin fold" evidence="1">
    <location>
        <begin position="528"/>
        <end position="611"/>
    </location>
</feature>
<organism evidence="2 3">
    <name type="scientific">Candidatus Mediterraneibacter caccavium</name>
    <dbReference type="NCBI Taxonomy" id="2838661"/>
    <lineage>
        <taxon>Bacteria</taxon>
        <taxon>Bacillati</taxon>
        <taxon>Bacillota</taxon>
        <taxon>Clostridia</taxon>
        <taxon>Lachnospirales</taxon>
        <taxon>Lachnospiraceae</taxon>
        <taxon>Mediterraneibacter</taxon>
    </lineage>
</organism>
<dbReference type="InterPro" id="IPR013783">
    <property type="entry name" value="Ig-like_fold"/>
</dbReference>
<dbReference type="Gene3D" id="2.60.40.10">
    <property type="entry name" value="Immunoglobulins"/>
    <property type="match status" value="1"/>
</dbReference>
<dbReference type="EMBL" id="DXFA01000107">
    <property type="protein sequence ID" value="HIX48589.1"/>
    <property type="molecule type" value="Genomic_DNA"/>
</dbReference>
<evidence type="ECO:0000313" key="2">
    <source>
        <dbReference type="EMBL" id="HIX48589.1"/>
    </source>
</evidence>
<dbReference type="Pfam" id="PF17802">
    <property type="entry name" value="SpaA"/>
    <property type="match status" value="1"/>
</dbReference>
<evidence type="ECO:0000259" key="1">
    <source>
        <dbReference type="Pfam" id="PF17802"/>
    </source>
</evidence>
<reference evidence="2" key="1">
    <citation type="journal article" date="2021" name="PeerJ">
        <title>Extensive microbial diversity within the chicken gut microbiome revealed by metagenomics and culture.</title>
        <authorList>
            <person name="Gilroy R."/>
            <person name="Ravi A."/>
            <person name="Getino M."/>
            <person name="Pursley I."/>
            <person name="Horton D.L."/>
            <person name="Alikhan N.F."/>
            <person name="Baker D."/>
            <person name="Gharbi K."/>
            <person name="Hall N."/>
            <person name="Watson M."/>
            <person name="Adriaenssens E.M."/>
            <person name="Foster-Nyarko E."/>
            <person name="Jarju S."/>
            <person name="Secka A."/>
            <person name="Antonio M."/>
            <person name="Oren A."/>
            <person name="Chaudhuri R.R."/>
            <person name="La Ragione R."/>
            <person name="Hildebrand F."/>
            <person name="Pallen M.J."/>
        </authorList>
    </citation>
    <scope>NUCLEOTIDE SEQUENCE</scope>
    <source>
        <strain evidence="2">ChiSjej5B23-15282</strain>
    </source>
</reference>
<dbReference type="Proteomes" id="UP000824243">
    <property type="component" value="Unassembled WGS sequence"/>
</dbReference>
<accession>A0A9D1VXK6</accession>
<dbReference type="InterPro" id="IPR041033">
    <property type="entry name" value="SpaA_PFL_dom_1"/>
</dbReference>
<proteinExistence type="predicted"/>
<sequence>MYSDSLTVTRRLTLRETAELYYGENGTQDTADVSVRLEETGTSFKAGDTVTMMISYQLQAAALYNYGDQAVPIFDTYNDTKIRFRLPAGMSLSLDATVPLDNVTLEGPDEDNVYTFELNDSINASSDGAGSFLVNVKIGDNGKLEANHNFNFGETGDFLKIETKFDINGAEDDWPDNLKNVTKQVATESEAPVVISATDDEWMIQKTADGFTVSKDRKTVTVHYDLAVGLKGTGEQIVTNQQTYGRIGRVPFDGDVVLPEVPTVNDRQGNPIRYTEITVKTSDGEEVKASDDGTYALPIETCGSHDVSGVDKDAPYYSTYTVDVVYPAEKFIAKYSDADQSPLTVNNRAEISYRLAGINEDKTSSSNADQKVNEVIKPAKLTISKYIVDYADRTPSLYTAADFPAGDPVSGPVTFKVAGKDGTVPTLYKKNLDGTYTALKVTDGLVTINPADTSGADSVWKDGQIEVYLDAGTYIVSELEAEGNSLLSNTVKVTDAENKENNAADKEVTIAEEGSGKADFYNRETLGSISIDKKGKVNGGENDLEGAEFGLYRNDQCTDPIRIATTDKQGNLTFGRLPYGTYYVKEIAAPEGYIKDKTLYTFTLTAENPKQSDESVNLYNNANIKHQTPEKGA</sequence>
<dbReference type="AlphaFoldDB" id="A0A9D1VXK6"/>
<protein>
    <submittedName>
        <fullName evidence="2">Prealbumin-like fold domain-containing protein</fullName>
    </submittedName>
</protein>
<dbReference type="SUPFAM" id="SSF49478">
    <property type="entry name" value="Cna protein B-type domain"/>
    <property type="match status" value="1"/>
</dbReference>
<name>A0A9D1VXK6_9FIRM</name>